<feature type="domain" description="DUF305" evidence="3">
    <location>
        <begin position="91"/>
        <end position="155"/>
    </location>
</feature>
<keyword evidence="2" id="KW-1133">Transmembrane helix</keyword>
<dbReference type="EMBL" id="CP059732">
    <property type="protein sequence ID" value="QMW06714.1"/>
    <property type="molecule type" value="Genomic_DNA"/>
</dbReference>
<protein>
    <submittedName>
        <fullName evidence="4">DUF305 domain-containing protein</fullName>
    </submittedName>
</protein>
<keyword evidence="5" id="KW-1185">Reference proteome</keyword>
<dbReference type="PANTHER" id="PTHR36933:SF1">
    <property type="entry name" value="SLL0788 PROTEIN"/>
    <property type="match status" value="1"/>
</dbReference>
<proteinExistence type="predicted"/>
<organism evidence="4 5">
    <name type="scientific">Spirosoma foliorum</name>
    <dbReference type="NCBI Taxonomy" id="2710596"/>
    <lineage>
        <taxon>Bacteria</taxon>
        <taxon>Pseudomonadati</taxon>
        <taxon>Bacteroidota</taxon>
        <taxon>Cytophagia</taxon>
        <taxon>Cytophagales</taxon>
        <taxon>Cytophagaceae</taxon>
        <taxon>Spirosoma</taxon>
    </lineage>
</organism>
<keyword evidence="1" id="KW-0175">Coiled coil</keyword>
<evidence type="ECO:0000313" key="5">
    <source>
        <dbReference type="Proteomes" id="UP000515369"/>
    </source>
</evidence>
<evidence type="ECO:0000313" key="4">
    <source>
        <dbReference type="EMBL" id="QMW06714.1"/>
    </source>
</evidence>
<sequence>MNSNPTRQQPMAKGNYTNFFLMLGVSFVVMHLTMYFNTEKADHLYLSTNRLYMTTLMISSMALIMLGFMRSMYPNKRINQLIVAGSVGVSMAALICVRQQAFIDDKLFMHSMIPHHSIAILVSKRADLKDPEVKKLAKDIIAAQEREIAQMKRILKRIENQ</sequence>
<keyword evidence="2" id="KW-0472">Membrane</keyword>
<feature type="coiled-coil region" evidence="1">
    <location>
        <begin position="134"/>
        <end position="161"/>
    </location>
</feature>
<dbReference type="Pfam" id="PF03713">
    <property type="entry name" value="DUF305"/>
    <property type="match status" value="1"/>
</dbReference>
<accession>A0A7G5H6H2</accession>
<evidence type="ECO:0000259" key="3">
    <source>
        <dbReference type="Pfam" id="PF03713"/>
    </source>
</evidence>
<dbReference type="Gene3D" id="1.20.1260.10">
    <property type="match status" value="1"/>
</dbReference>
<dbReference type="Proteomes" id="UP000515369">
    <property type="component" value="Chromosome"/>
</dbReference>
<dbReference type="InterPro" id="IPR012347">
    <property type="entry name" value="Ferritin-like"/>
</dbReference>
<dbReference type="InterPro" id="IPR005183">
    <property type="entry name" value="DUF305_CopM-like"/>
</dbReference>
<feature type="transmembrane region" description="Helical" evidence="2">
    <location>
        <begin position="51"/>
        <end position="69"/>
    </location>
</feature>
<dbReference type="KEGG" id="sfol:H3H32_18380"/>
<dbReference type="RefSeq" id="WP_182464108.1">
    <property type="nucleotide sequence ID" value="NZ_CP059732.1"/>
</dbReference>
<keyword evidence="2" id="KW-0812">Transmembrane</keyword>
<evidence type="ECO:0000256" key="1">
    <source>
        <dbReference type="SAM" id="Coils"/>
    </source>
</evidence>
<feature type="transmembrane region" description="Helical" evidence="2">
    <location>
        <begin position="81"/>
        <end position="102"/>
    </location>
</feature>
<dbReference type="AlphaFoldDB" id="A0A7G5H6H2"/>
<gene>
    <name evidence="4" type="ORF">H3H32_18380</name>
</gene>
<dbReference type="PANTHER" id="PTHR36933">
    <property type="entry name" value="SLL0788 PROTEIN"/>
    <property type="match status" value="1"/>
</dbReference>
<reference evidence="4 5" key="1">
    <citation type="submission" date="2020-07" db="EMBL/GenBank/DDBJ databases">
        <title>Spirosoma foliorum sp. nov., isolated from the leaves on the Nejang mountain Korea, Republic of.</title>
        <authorList>
            <person name="Ho H."/>
            <person name="Lee Y.-J."/>
            <person name="Nurcahyanto D.-A."/>
            <person name="Kim S.-G."/>
        </authorList>
    </citation>
    <scope>NUCLEOTIDE SEQUENCE [LARGE SCALE GENOMIC DNA]</scope>
    <source>
        <strain evidence="4 5">PL0136</strain>
    </source>
</reference>
<name>A0A7G5H6H2_9BACT</name>
<evidence type="ECO:0000256" key="2">
    <source>
        <dbReference type="SAM" id="Phobius"/>
    </source>
</evidence>
<feature type="transmembrane region" description="Helical" evidence="2">
    <location>
        <begin position="16"/>
        <end position="36"/>
    </location>
</feature>